<dbReference type="AlphaFoldDB" id="A0A4Z2F270"/>
<evidence type="ECO:0000256" key="1">
    <source>
        <dbReference type="SAM" id="MobiDB-lite"/>
    </source>
</evidence>
<evidence type="ECO:0000313" key="3">
    <source>
        <dbReference type="Proteomes" id="UP000314294"/>
    </source>
</evidence>
<dbReference type="Proteomes" id="UP000314294">
    <property type="component" value="Unassembled WGS sequence"/>
</dbReference>
<reference evidence="2 3" key="1">
    <citation type="submission" date="2019-03" db="EMBL/GenBank/DDBJ databases">
        <title>First draft genome of Liparis tanakae, snailfish: a comprehensive survey of snailfish specific genes.</title>
        <authorList>
            <person name="Kim W."/>
            <person name="Song I."/>
            <person name="Jeong J.-H."/>
            <person name="Kim D."/>
            <person name="Kim S."/>
            <person name="Ryu S."/>
            <person name="Song J.Y."/>
            <person name="Lee S.K."/>
        </authorList>
    </citation>
    <scope>NUCLEOTIDE SEQUENCE [LARGE SCALE GENOMIC DNA]</scope>
    <source>
        <tissue evidence="2">Muscle</tissue>
    </source>
</reference>
<proteinExistence type="predicted"/>
<protein>
    <submittedName>
        <fullName evidence="2">Uncharacterized protein</fullName>
    </submittedName>
</protein>
<feature type="region of interest" description="Disordered" evidence="1">
    <location>
        <begin position="1"/>
        <end position="60"/>
    </location>
</feature>
<accession>A0A4Z2F270</accession>
<keyword evidence="3" id="KW-1185">Reference proteome</keyword>
<comment type="caution">
    <text evidence="2">The sequence shown here is derived from an EMBL/GenBank/DDBJ whole genome shotgun (WGS) entry which is preliminary data.</text>
</comment>
<feature type="compositionally biased region" description="Polar residues" evidence="1">
    <location>
        <begin position="1"/>
        <end position="10"/>
    </location>
</feature>
<feature type="compositionally biased region" description="Gly residues" evidence="1">
    <location>
        <begin position="40"/>
        <end position="58"/>
    </location>
</feature>
<feature type="compositionally biased region" description="Basic and acidic residues" evidence="1">
    <location>
        <begin position="14"/>
        <end position="39"/>
    </location>
</feature>
<name>A0A4Z2F270_9TELE</name>
<sequence>MLRLSVTETRGVSWRREERTTGAWREGRQLETGGEDHRGVAGGASAGDGRRGPPGRGGMHIQSDINALVLNSVDGRSCMASWPLGFTSQGARASVWTTPAHPQAGVMKDDLIRETSCCRAELQHSGRGTRRDTMAVSPVQLRCDGFR</sequence>
<dbReference type="EMBL" id="SRLO01001840">
    <property type="protein sequence ID" value="TNN35053.1"/>
    <property type="molecule type" value="Genomic_DNA"/>
</dbReference>
<gene>
    <name evidence="2" type="ORF">EYF80_054778</name>
</gene>
<organism evidence="2 3">
    <name type="scientific">Liparis tanakae</name>
    <name type="common">Tanaka's snailfish</name>
    <dbReference type="NCBI Taxonomy" id="230148"/>
    <lineage>
        <taxon>Eukaryota</taxon>
        <taxon>Metazoa</taxon>
        <taxon>Chordata</taxon>
        <taxon>Craniata</taxon>
        <taxon>Vertebrata</taxon>
        <taxon>Euteleostomi</taxon>
        <taxon>Actinopterygii</taxon>
        <taxon>Neopterygii</taxon>
        <taxon>Teleostei</taxon>
        <taxon>Neoteleostei</taxon>
        <taxon>Acanthomorphata</taxon>
        <taxon>Eupercaria</taxon>
        <taxon>Perciformes</taxon>
        <taxon>Cottioidei</taxon>
        <taxon>Cottales</taxon>
        <taxon>Liparidae</taxon>
        <taxon>Liparis</taxon>
    </lineage>
</organism>
<evidence type="ECO:0000313" key="2">
    <source>
        <dbReference type="EMBL" id="TNN35053.1"/>
    </source>
</evidence>